<dbReference type="Proteomes" id="UP000198546">
    <property type="component" value="Chromosome i"/>
</dbReference>
<evidence type="ECO:0000259" key="4">
    <source>
        <dbReference type="SMART" id="SM00822"/>
    </source>
</evidence>
<dbReference type="OrthoDB" id="9797538at2"/>
<dbReference type="InterPro" id="IPR020904">
    <property type="entry name" value="Sc_DH/Rdtase_CS"/>
</dbReference>
<dbReference type="SMART" id="SM00822">
    <property type="entry name" value="PKS_KR"/>
    <property type="match status" value="1"/>
</dbReference>
<gene>
    <name evidence="5" type="ORF">SAMN04489747_2983</name>
</gene>
<dbReference type="EMBL" id="LT629688">
    <property type="protein sequence ID" value="SDE27300.1"/>
    <property type="molecule type" value="Genomic_DNA"/>
</dbReference>
<name>A0A1G7BKP6_9ACTN</name>
<dbReference type="InterPro" id="IPR057326">
    <property type="entry name" value="KR_dom"/>
</dbReference>
<evidence type="ECO:0000313" key="5">
    <source>
        <dbReference type="EMBL" id="SDE27300.1"/>
    </source>
</evidence>
<keyword evidence="2" id="KW-0560">Oxidoreductase</keyword>
<dbReference type="AlphaFoldDB" id="A0A1G7BKP6"/>
<evidence type="ECO:0000256" key="2">
    <source>
        <dbReference type="ARBA" id="ARBA00023002"/>
    </source>
</evidence>
<dbReference type="PANTHER" id="PTHR44196:SF2">
    <property type="entry name" value="SHORT-CHAIN DEHYDROGENASE-RELATED"/>
    <property type="match status" value="1"/>
</dbReference>
<dbReference type="GO" id="GO:0016020">
    <property type="term" value="C:membrane"/>
    <property type="evidence" value="ECO:0007669"/>
    <property type="project" value="TreeGrafter"/>
</dbReference>
<evidence type="ECO:0000313" key="6">
    <source>
        <dbReference type="Proteomes" id="UP000198546"/>
    </source>
</evidence>
<evidence type="ECO:0000256" key="1">
    <source>
        <dbReference type="ARBA" id="ARBA00006484"/>
    </source>
</evidence>
<dbReference type="SUPFAM" id="SSF51735">
    <property type="entry name" value="NAD(P)-binding Rossmann-fold domains"/>
    <property type="match status" value="1"/>
</dbReference>
<dbReference type="PRINTS" id="PR00081">
    <property type="entry name" value="GDHRDH"/>
</dbReference>
<keyword evidence="6" id="KW-1185">Reference proteome</keyword>
<proteinExistence type="inferred from homology"/>
<dbReference type="GO" id="GO:0016491">
    <property type="term" value="F:oxidoreductase activity"/>
    <property type="evidence" value="ECO:0007669"/>
    <property type="project" value="UniProtKB-KW"/>
</dbReference>
<dbReference type="InterPro" id="IPR036291">
    <property type="entry name" value="NAD(P)-bd_dom_sf"/>
</dbReference>
<feature type="region of interest" description="Disordered" evidence="3">
    <location>
        <begin position="1"/>
        <end position="22"/>
    </location>
</feature>
<feature type="domain" description="Ketoreductase" evidence="4">
    <location>
        <begin position="24"/>
        <end position="206"/>
    </location>
</feature>
<comment type="similarity">
    <text evidence="1">Belongs to the short-chain dehydrogenases/reductases (SDR) family.</text>
</comment>
<dbReference type="PROSITE" id="PS00061">
    <property type="entry name" value="ADH_SHORT"/>
    <property type="match status" value="1"/>
</dbReference>
<sequence length="283" mass="29205">MTDTSSTPTDDEFTTASGGPAENGLALVTGASSGIGLGLARHLVQNGFDVVVVAEDDALGAAADALRVSGRQVLAVQADLSRPEGVEEVWTQVLGTGRPLAAAALNAGVAVGGRFADTPLERHLEVVDLDVRSTVHLAKLVVDQMVGTGSGRILVTSSIAATAPGPFHATYAASKAFAHSFAEAIRHELKDTGVSVTSLMPGPTDTHFFERADMEETPIAQGPKDDPVEVAGKGFEAMMAGKPHVVPGMRNRLMSEAATHLPDRLATPGMGAQTKPPEDDPTG</sequence>
<dbReference type="RefSeq" id="WP_090594644.1">
    <property type="nucleotide sequence ID" value="NZ_LT629688.1"/>
</dbReference>
<accession>A0A1G7BKP6</accession>
<dbReference type="Gene3D" id="3.40.50.720">
    <property type="entry name" value="NAD(P)-binding Rossmann-like Domain"/>
    <property type="match status" value="1"/>
</dbReference>
<dbReference type="PANTHER" id="PTHR44196">
    <property type="entry name" value="DEHYDROGENASE/REDUCTASE SDR FAMILY MEMBER 7B"/>
    <property type="match status" value="1"/>
</dbReference>
<dbReference type="STRING" id="675864.SAMN04489747_2983"/>
<evidence type="ECO:0000256" key="3">
    <source>
        <dbReference type="SAM" id="MobiDB-lite"/>
    </source>
</evidence>
<dbReference type="Pfam" id="PF00106">
    <property type="entry name" value="adh_short"/>
    <property type="match status" value="1"/>
</dbReference>
<reference evidence="5 6" key="1">
    <citation type="submission" date="2016-10" db="EMBL/GenBank/DDBJ databases">
        <authorList>
            <person name="de Groot N.N."/>
        </authorList>
    </citation>
    <scope>NUCLEOTIDE SEQUENCE [LARGE SCALE GENOMIC DNA]</scope>
    <source>
        <strain evidence="5 6">MON 2.2</strain>
    </source>
</reference>
<organism evidence="5 6">
    <name type="scientific">Auraticoccus monumenti</name>
    <dbReference type="NCBI Taxonomy" id="675864"/>
    <lineage>
        <taxon>Bacteria</taxon>
        <taxon>Bacillati</taxon>
        <taxon>Actinomycetota</taxon>
        <taxon>Actinomycetes</taxon>
        <taxon>Propionibacteriales</taxon>
        <taxon>Propionibacteriaceae</taxon>
        <taxon>Auraticoccus</taxon>
    </lineage>
</organism>
<dbReference type="CDD" id="cd05233">
    <property type="entry name" value="SDR_c"/>
    <property type="match status" value="1"/>
</dbReference>
<dbReference type="InterPro" id="IPR002347">
    <property type="entry name" value="SDR_fam"/>
</dbReference>
<feature type="region of interest" description="Disordered" evidence="3">
    <location>
        <begin position="259"/>
        <end position="283"/>
    </location>
</feature>
<protein>
    <submittedName>
        <fullName evidence="5">Short-chain dehydrogenase</fullName>
    </submittedName>
</protein>